<dbReference type="Proteomes" id="UP000264820">
    <property type="component" value="Unplaced"/>
</dbReference>
<evidence type="ECO:0000256" key="2">
    <source>
        <dbReference type="ARBA" id="ARBA00022501"/>
    </source>
</evidence>
<dbReference type="OMA" id="MKETSWP"/>
<dbReference type="Gene3D" id="3.40.50.720">
    <property type="entry name" value="NAD(P)-binding Rossmann-like Domain"/>
    <property type="match status" value="1"/>
</dbReference>
<dbReference type="InterPro" id="IPR002347">
    <property type="entry name" value="SDR_fam"/>
</dbReference>
<dbReference type="RefSeq" id="XP_019729385.1">
    <property type="nucleotide sequence ID" value="XM_019873826.1"/>
</dbReference>
<comment type="catalytic activity">
    <reaction evidence="17">
        <text>lipoxin A4 + NAD(+) = 15-oxo-(5S,6R)-dihydroxy-(7E,9E,11Z,13E)-eicosatetraenoate + NADH + H(+)</text>
        <dbReference type="Rhea" id="RHEA:41572"/>
        <dbReference type="ChEBI" id="CHEBI:15378"/>
        <dbReference type="ChEBI" id="CHEBI:57540"/>
        <dbReference type="ChEBI" id="CHEBI:57945"/>
        <dbReference type="ChEBI" id="CHEBI:67026"/>
        <dbReference type="ChEBI" id="CHEBI:78311"/>
    </reaction>
    <physiologicalReaction direction="left-to-right" evidence="17">
        <dbReference type="Rhea" id="RHEA:41573"/>
    </physiologicalReaction>
</comment>
<dbReference type="FunFam" id="3.40.50.720:FF:000149">
    <property type="entry name" value="15-hydroxyprostaglandin dehydrogenase [NAD(+)]"/>
    <property type="match status" value="1"/>
</dbReference>
<keyword evidence="3" id="KW-0560">Oxidoreductase</keyword>
<dbReference type="PANTHER" id="PTHR44229">
    <property type="entry name" value="15-HYDROXYPROSTAGLANDIN DEHYDROGENASE [NAD(+)]"/>
    <property type="match status" value="1"/>
</dbReference>
<dbReference type="OrthoDB" id="37659at2759"/>
<proteinExistence type="inferred from homology"/>
<evidence type="ECO:0000256" key="3">
    <source>
        <dbReference type="ARBA" id="ARBA00023002"/>
    </source>
</evidence>
<dbReference type="InterPro" id="IPR020904">
    <property type="entry name" value="Sc_DH/Rdtase_CS"/>
</dbReference>
<dbReference type="KEGG" id="hcq:109518149"/>
<comment type="catalytic activity">
    <reaction evidence="14">
        <text>(11R)-hydroxy-(5Z,8Z,12E,14Z)-eicosatetraenoate + NAD(+) = 11-oxo-(5Z,8Z,12E,14Z)-eicosatetraenoate + NADH + H(+)</text>
        <dbReference type="Rhea" id="RHEA:48640"/>
        <dbReference type="ChEBI" id="CHEBI:15378"/>
        <dbReference type="ChEBI" id="CHEBI:57540"/>
        <dbReference type="ChEBI" id="CHEBI:57945"/>
        <dbReference type="ChEBI" id="CHEBI:78836"/>
        <dbReference type="ChEBI" id="CHEBI:90697"/>
    </reaction>
    <physiologicalReaction direction="left-to-right" evidence="14">
        <dbReference type="Rhea" id="RHEA:48641"/>
    </physiologicalReaction>
</comment>
<comment type="catalytic activity">
    <reaction evidence="11">
        <text>resolvin D1 + NAD(+) = 8-oxoresolvin D1 + NADH + H(+)</text>
        <dbReference type="Rhea" id="RHEA:50124"/>
        <dbReference type="ChEBI" id="CHEBI:15378"/>
        <dbReference type="ChEBI" id="CHEBI:57540"/>
        <dbReference type="ChEBI" id="CHEBI:57945"/>
        <dbReference type="ChEBI" id="CHEBI:132079"/>
        <dbReference type="ChEBI" id="CHEBI:132080"/>
    </reaction>
    <physiologicalReaction direction="left-to-right" evidence="11">
        <dbReference type="Rhea" id="RHEA:50125"/>
    </physiologicalReaction>
</comment>
<evidence type="ECO:0000256" key="13">
    <source>
        <dbReference type="ARBA" id="ARBA00048140"/>
    </source>
</evidence>
<dbReference type="GO" id="GO:0016404">
    <property type="term" value="F:15-hydroxyprostaglandin dehydrogenase (NAD+) activity"/>
    <property type="evidence" value="ECO:0007669"/>
    <property type="project" value="UniProtKB-EC"/>
</dbReference>
<comment type="catalytic activity">
    <reaction evidence="15">
        <text>resolvin D1 + NAD(+) = 17-oxoresolvin D1 + NADH + H(+)</text>
        <dbReference type="Rhea" id="RHEA:50128"/>
        <dbReference type="ChEBI" id="CHEBI:15378"/>
        <dbReference type="ChEBI" id="CHEBI:57540"/>
        <dbReference type="ChEBI" id="CHEBI:57945"/>
        <dbReference type="ChEBI" id="CHEBI:132079"/>
        <dbReference type="ChEBI" id="CHEBI:132081"/>
    </reaction>
    <physiologicalReaction direction="left-to-right" evidence="15">
        <dbReference type="Rhea" id="RHEA:50129"/>
    </physiologicalReaction>
</comment>
<evidence type="ECO:0000256" key="22">
    <source>
        <dbReference type="ARBA" id="ARBA00049188"/>
    </source>
</evidence>
<evidence type="ECO:0000256" key="9">
    <source>
        <dbReference type="ARBA" id="ARBA00045705"/>
    </source>
</evidence>
<evidence type="ECO:0000256" key="18">
    <source>
        <dbReference type="ARBA" id="ARBA00048611"/>
    </source>
</evidence>
<dbReference type="EC" id="1.1.1.232" evidence="5"/>
<dbReference type="PROSITE" id="PS00061">
    <property type="entry name" value="ADH_SHORT"/>
    <property type="match status" value="1"/>
</dbReference>
<dbReference type="PANTHER" id="PTHR44229:SF5">
    <property type="entry name" value="15-HYDROXYPROSTAGLANDIN DEHYDROGENASE [NAD(+)]"/>
    <property type="match status" value="1"/>
</dbReference>
<name>A0A3Q2YX73_HIPCM</name>
<dbReference type="GO" id="GO:0005737">
    <property type="term" value="C:cytoplasm"/>
    <property type="evidence" value="ECO:0007669"/>
    <property type="project" value="TreeGrafter"/>
</dbReference>
<dbReference type="EC" id="1.1.1.141" evidence="4"/>
<comment type="catalytic activity">
    <reaction evidence="18">
        <text>prostaglandin A1 + NAD(+) = 15-oxo-prostaglandin A1 + NADH + H(+)</text>
        <dbReference type="Rhea" id="RHEA:41263"/>
        <dbReference type="ChEBI" id="CHEBI:15378"/>
        <dbReference type="ChEBI" id="CHEBI:57398"/>
        <dbReference type="ChEBI" id="CHEBI:57540"/>
        <dbReference type="ChEBI" id="CHEBI:57945"/>
        <dbReference type="ChEBI" id="CHEBI:85072"/>
    </reaction>
    <physiologicalReaction direction="left-to-right" evidence="18">
        <dbReference type="Rhea" id="RHEA:41264"/>
    </physiologicalReaction>
</comment>
<dbReference type="PRINTS" id="PR00081">
    <property type="entry name" value="GDHRDH"/>
</dbReference>
<keyword evidence="2" id="KW-0276">Fatty acid metabolism</keyword>
<evidence type="ECO:0000256" key="11">
    <source>
        <dbReference type="ARBA" id="ARBA00047672"/>
    </source>
</evidence>
<evidence type="ECO:0000256" key="1">
    <source>
        <dbReference type="ARBA" id="ARBA00006484"/>
    </source>
</evidence>
<dbReference type="SUPFAM" id="SSF51735">
    <property type="entry name" value="NAD(P)-binding Rossmann-fold domains"/>
    <property type="match status" value="1"/>
</dbReference>
<organism evidence="24 25">
    <name type="scientific">Hippocampus comes</name>
    <name type="common">Tiger tail seahorse</name>
    <dbReference type="NCBI Taxonomy" id="109280"/>
    <lineage>
        <taxon>Eukaryota</taxon>
        <taxon>Metazoa</taxon>
        <taxon>Chordata</taxon>
        <taxon>Craniata</taxon>
        <taxon>Vertebrata</taxon>
        <taxon>Euteleostomi</taxon>
        <taxon>Actinopterygii</taxon>
        <taxon>Neopterygii</taxon>
        <taxon>Teleostei</taxon>
        <taxon>Neoteleostei</taxon>
        <taxon>Acanthomorphata</taxon>
        <taxon>Syngnathiaria</taxon>
        <taxon>Syngnathiformes</taxon>
        <taxon>Syngnathoidei</taxon>
        <taxon>Syngnathidae</taxon>
        <taxon>Hippocampus</taxon>
    </lineage>
</organism>
<evidence type="ECO:0000256" key="7">
    <source>
        <dbReference type="ARBA" id="ARBA00041812"/>
    </source>
</evidence>
<keyword evidence="2" id="KW-0644">Prostaglandin metabolism</keyword>
<reference evidence="24" key="2">
    <citation type="submission" date="2025-09" db="UniProtKB">
        <authorList>
            <consortium name="Ensembl"/>
        </authorList>
    </citation>
    <scope>IDENTIFICATION</scope>
</reference>
<comment type="catalytic activity">
    <reaction evidence="12">
        <text>14-hydroxy-(4Z,7Z,10Z,12E,16Z,19Z)-docosahexaenoate + NAD(+) = 14-oxo-(4Z,7Z,10Z,12E,16Z,19Z)-docosahexaenoate + NADH + H(+)</text>
        <dbReference type="Rhea" id="RHEA:48952"/>
        <dbReference type="ChEBI" id="CHEBI:15378"/>
        <dbReference type="ChEBI" id="CHEBI:57540"/>
        <dbReference type="ChEBI" id="CHEBI:57945"/>
        <dbReference type="ChEBI" id="CHEBI:90866"/>
        <dbReference type="ChEBI" id="CHEBI:90867"/>
    </reaction>
    <physiologicalReaction direction="left-to-right" evidence="12">
        <dbReference type="Rhea" id="RHEA:48953"/>
    </physiologicalReaction>
</comment>
<keyword evidence="2" id="KW-0443">Lipid metabolism</keyword>
<dbReference type="GeneID" id="109518149"/>
<dbReference type="InterPro" id="IPR036291">
    <property type="entry name" value="NAD(P)-bd_dom_sf"/>
</dbReference>
<dbReference type="CDD" id="cd05323">
    <property type="entry name" value="ADH_SDR_c_like"/>
    <property type="match status" value="1"/>
</dbReference>
<dbReference type="PRINTS" id="PR00080">
    <property type="entry name" value="SDRFAMILY"/>
</dbReference>
<evidence type="ECO:0000256" key="6">
    <source>
        <dbReference type="ARBA" id="ARBA00040276"/>
    </source>
</evidence>
<evidence type="ECO:0000313" key="24">
    <source>
        <dbReference type="Ensembl" id="ENSHCOP00000022769.1"/>
    </source>
</evidence>
<comment type="similarity">
    <text evidence="1 23">Belongs to the short-chain dehydrogenases/reductases (SDR) family.</text>
</comment>
<comment type="function">
    <text evidence="9">Catalyzes the NAD-dependent dehydrogenation (oxidation) of a broad array of hydroxylated polyunsaturated fatty acids (mainly eicosanoids and docosanoids, including prostaglandins, lipoxins and resolvins), yielding their corresponding keto (oxo) metabolites. Decreases the levels of the pro-proliferative prostaglandins such as prostaglandin E2 (whose activity is increased in cancer because of an increase in the expression of cyclooxygenase 2) and generates oxo-fatty acid products that can profoundly influence cell function by abrogating pro-inflammatory cytokine expression. Converts resolvins E1, D1 and D2 to their oxo products, which represents a mode of resolvin inactivation. Resolvin E1 plays important roles during the resolution phase of acute inflammation, while resolvins D1 and D2 have a unique role in obesity-induced adipose inflammation.</text>
</comment>
<evidence type="ECO:0000256" key="15">
    <source>
        <dbReference type="ARBA" id="ARBA00048170"/>
    </source>
</evidence>
<dbReference type="STRING" id="109280.ENSHCOP00000022769"/>
<evidence type="ECO:0000256" key="10">
    <source>
        <dbReference type="ARBA" id="ARBA00047325"/>
    </source>
</evidence>
<evidence type="ECO:0000313" key="25">
    <source>
        <dbReference type="Proteomes" id="UP000264820"/>
    </source>
</evidence>
<evidence type="ECO:0000256" key="14">
    <source>
        <dbReference type="ARBA" id="ARBA00048144"/>
    </source>
</evidence>
<comment type="catalytic activity">
    <reaction evidence="10">
        <text>prostaglandin E1 + NAD(+) = 15-oxoprostaglandin E1 + NADH + H(+)</text>
        <dbReference type="Rhea" id="RHEA:16477"/>
        <dbReference type="ChEBI" id="CHEBI:15378"/>
        <dbReference type="ChEBI" id="CHEBI:57397"/>
        <dbReference type="ChEBI" id="CHEBI:57401"/>
        <dbReference type="ChEBI" id="CHEBI:57540"/>
        <dbReference type="ChEBI" id="CHEBI:57945"/>
    </reaction>
    <physiologicalReaction direction="left-to-right" evidence="10">
        <dbReference type="Rhea" id="RHEA:16478"/>
    </physiologicalReaction>
</comment>
<evidence type="ECO:0000256" key="8">
    <source>
        <dbReference type="ARBA" id="ARBA00042026"/>
    </source>
</evidence>
<accession>A0A3Q2YX73</accession>
<reference evidence="24" key="1">
    <citation type="submission" date="2025-08" db="UniProtKB">
        <authorList>
            <consortium name="Ensembl"/>
        </authorList>
    </citation>
    <scope>IDENTIFICATION</scope>
</reference>
<protein>
    <recommendedName>
        <fullName evidence="6">15-hydroxyprostaglandin dehydrogenase [NAD(+)]</fullName>
        <ecNumber evidence="4">1.1.1.141</ecNumber>
        <ecNumber evidence="5">1.1.1.232</ecNumber>
    </recommendedName>
    <alternativeName>
        <fullName evidence="8">Eicosanoid/docosanoid dehydrogenase [NAD(+)]</fullName>
    </alternativeName>
    <alternativeName>
        <fullName evidence="7">Prostaglandin dehydrogenase 1</fullName>
    </alternativeName>
</protein>
<dbReference type="Pfam" id="PF00106">
    <property type="entry name" value="adh_short"/>
    <property type="match status" value="1"/>
</dbReference>
<keyword evidence="25" id="KW-1185">Reference proteome</keyword>
<evidence type="ECO:0000256" key="20">
    <source>
        <dbReference type="ARBA" id="ARBA00048921"/>
    </source>
</evidence>
<comment type="catalytic activity">
    <reaction evidence="22">
        <text>resolvin E1 + NAD(+) = 18-oxo-resolvin E1 + NADH + H(+)</text>
        <dbReference type="Rhea" id="RHEA:49244"/>
        <dbReference type="ChEBI" id="CHEBI:15378"/>
        <dbReference type="ChEBI" id="CHEBI:57540"/>
        <dbReference type="ChEBI" id="CHEBI:57945"/>
        <dbReference type="ChEBI" id="CHEBI:91000"/>
        <dbReference type="ChEBI" id="CHEBI:91001"/>
    </reaction>
    <physiologicalReaction direction="left-to-right" evidence="22">
        <dbReference type="Rhea" id="RHEA:49245"/>
    </physiologicalReaction>
</comment>
<dbReference type="Ensembl" id="ENSHCOT00000000214.1">
    <property type="protein sequence ID" value="ENSHCOP00000022769.1"/>
    <property type="gene ID" value="ENSHCOG00000010741.1"/>
</dbReference>
<evidence type="ECO:0000256" key="16">
    <source>
        <dbReference type="ARBA" id="ARBA00048393"/>
    </source>
</evidence>
<comment type="catalytic activity">
    <reaction evidence="13">
        <text>15-oxo-(5S,6R)-dihydroxy-(7E,9E,11Z)-eicosatrienoate + NADH + H(+) = (5S,6R,15S)-trihydroxy-(7E,9E,11Z)-eicosatrienoate + NAD(+)</text>
        <dbReference type="Rhea" id="RHEA:41596"/>
        <dbReference type="ChEBI" id="CHEBI:15378"/>
        <dbReference type="ChEBI" id="CHEBI:57540"/>
        <dbReference type="ChEBI" id="CHEBI:57945"/>
        <dbReference type="ChEBI" id="CHEBI:78325"/>
        <dbReference type="ChEBI" id="CHEBI:78329"/>
    </reaction>
    <physiologicalReaction direction="left-to-right" evidence="13">
        <dbReference type="Rhea" id="RHEA:41597"/>
    </physiologicalReaction>
</comment>
<dbReference type="GO" id="GO:0006693">
    <property type="term" value="P:prostaglandin metabolic process"/>
    <property type="evidence" value="ECO:0007669"/>
    <property type="project" value="UniProtKB-KW"/>
</dbReference>
<evidence type="ECO:0000256" key="12">
    <source>
        <dbReference type="ARBA" id="ARBA00048008"/>
    </source>
</evidence>
<sequence length="264" mass="27843">MSLEGKVAVVTGAAAGIGKAFSEILFRNGAKVVLLDVNESGGKSVMEALNKEDSQDRALFLSCDVQSEEQLKAAFKTTAETFGGIDILCNNAGILNEKDWERTVGINLVGVIKGTYAALEHMSKLNGGRGGVIVNTASIAGIKPLPSCPVYSATKSAVIGFARAMAIASTMAGYGIRFNALCPALVETELLASLTEKLGQFTVLEQPTRQLLDKHGVIKTSVVAECLLELVTDETKNGEALMVSSKGQMYATFPSIPPLEVELS</sequence>
<dbReference type="GeneTree" id="ENSGT00940000154593"/>
<dbReference type="AlphaFoldDB" id="A0A3Q2YX73"/>
<evidence type="ECO:0000256" key="17">
    <source>
        <dbReference type="ARBA" id="ARBA00048535"/>
    </source>
</evidence>
<comment type="catalytic activity">
    <reaction evidence="20">
        <text>resolvin D2 + NAD(+) = 16-oxoresolvin D2 + NADH + H(+)</text>
        <dbReference type="Rhea" id="RHEA:53588"/>
        <dbReference type="ChEBI" id="CHEBI:15378"/>
        <dbReference type="ChEBI" id="CHEBI:57540"/>
        <dbReference type="ChEBI" id="CHEBI:57945"/>
        <dbReference type="ChEBI" id="CHEBI:133367"/>
        <dbReference type="ChEBI" id="CHEBI:137498"/>
    </reaction>
    <physiologicalReaction direction="left-to-right" evidence="20">
        <dbReference type="Rhea" id="RHEA:53589"/>
    </physiologicalReaction>
</comment>
<evidence type="ECO:0000256" key="4">
    <source>
        <dbReference type="ARBA" id="ARBA00038968"/>
    </source>
</evidence>
<comment type="catalytic activity">
    <reaction evidence="19">
        <text>prostaglandin E2 + NAD(+) = 15-oxoprostaglandin E2 + NADH + H(+)</text>
        <dbReference type="Rhea" id="RHEA:11876"/>
        <dbReference type="ChEBI" id="CHEBI:15378"/>
        <dbReference type="ChEBI" id="CHEBI:57400"/>
        <dbReference type="ChEBI" id="CHEBI:57540"/>
        <dbReference type="ChEBI" id="CHEBI:57945"/>
        <dbReference type="ChEBI" id="CHEBI:606564"/>
        <dbReference type="EC" id="1.1.1.141"/>
    </reaction>
    <physiologicalReaction direction="left-to-right" evidence="19">
        <dbReference type="Rhea" id="RHEA:11877"/>
    </physiologicalReaction>
</comment>
<evidence type="ECO:0000256" key="5">
    <source>
        <dbReference type="ARBA" id="ARBA00039060"/>
    </source>
</evidence>
<comment type="catalytic activity">
    <reaction evidence="16">
        <text>resolvin D2 + NAD(+) = 7-oxoresolvin D2 + NADH + H(+)</text>
        <dbReference type="Rhea" id="RHEA:53584"/>
        <dbReference type="ChEBI" id="CHEBI:15378"/>
        <dbReference type="ChEBI" id="CHEBI:57540"/>
        <dbReference type="ChEBI" id="CHEBI:57945"/>
        <dbReference type="ChEBI" id="CHEBI:133367"/>
        <dbReference type="ChEBI" id="CHEBI:137497"/>
    </reaction>
    <physiologicalReaction direction="left-to-right" evidence="16">
        <dbReference type="Rhea" id="RHEA:53585"/>
    </physiologicalReaction>
</comment>
<dbReference type="GO" id="GO:0047034">
    <property type="term" value="F:15-hydroxyicosatetraenoate dehydrogenase activity"/>
    <property type="evidence" value="ECO:0007669"/>
    <property type="project" value="UniProtKB-EC"/>
</dbReference>
<comment type="catalytic activity">
    <reaction evidence="21">
        <text>(15S)-hydroxy-(5Z,8Z,11Z,13E)-eicosatetraenoate + NAD(+) = 15-oxo-(5Z,8Z,11Z,13E)-eicosatetraenoate + NADH + H(+)</text>
        <dbReference type="Rhea" id="RHEA:23260"/>
        <dbReference type="ChEBI" id="CHEBI:15378"/>
        <dbReference type="ChEBI" id="CHEBI:57409"/>
        <dbReference type="ChEBI" id="CHEBI:57410"/>
        <dbReference type="ChEBI" id="CHEBI:57540"/>
        <dbReference type="ChEBI" id="CHEBI:57945"/>
        <dbReference type="EC" id="1.1.1.232"/>
    </reaction>
    <physiologicalReaction direction="left-to-right" evidence="21">
        <dbReference type="Rhea" id="RHEA:23261"/>
    </physiologicalReaction>
</comment>
<evidence type="ECO:0000256" key="21">
    <source>
        <dbReference type="ARBA" id="ARBA00049151"/>
    </source>
</evidence>
<evidence type="ECO:0000256" key="23">
    <source>
        <dbReference type="RuleBase" id="RU000363"/>
    </source>
</evidence>
<evidence type="ECO:0000256" key="19">
    <source>
        <dbReference type="ARBA" id="ARBA00048739"/>
    </source>
</evidence>